<comment type="catalytic activity">
    <reaction evidence="6">
        <text>UDP-alpha-D-glucose + 2 NAD(+) + H2O = UDP-alpha-D-glucuronate + 2 NADH + 3 H(+)</text>
        <dbReference type="Rhea" id="RHEA:23596"/>
        <dbReference type="ChEBI" id="CHEBI:15377"/>
        <dbReference type="ChEBI" id="CHEBI:15378"/>
        <dbReference type="ChEBI" id="CHEBI:57540"/>
        <dbReference type="ChEBI" id="CHEBI:57945"/>
        <dbReference type="ChEBI" id="CHEBI:58052"/>
        <dbReference type="ChEBI" id="CHEBI:58885"/>
        <dbReference type="EC" id="1.1.1.22"/>
    </reaction>
</comment>
<dbReference type="Pfam" id="PF03721">
    <property type="entry name" value="UDPG_MGDP_dh_N"/>
    <property type="match status" value="1"/>
</dbReference>
<dbReference type="InterPro" id="IPR028357">
    <property type="entry name" value="UDPglc_DH_bac"/>
</dbReference>
<dbReference type="Gene3D" id="3.40.50.720">
    <property type="entry name" value="NAD(P)-binding Rossmann-like Domain"/>
    <property type="match status" value="2"/>
</dbReference>
<name>A0A3B1E6R2_9ZZZZ</name>
<evidence type="ECO:0000313" key="8">
    <source>
        <dbReference type="EMBL" id="VAX42165.1"/>
    </source>
</evidence>
<proteinExistence type="inferred from homology"/>
<dbReference type="EC" id="1.1.1.22" evidence="3"/>
<dbReference type="InterPro" id="IPR008927">
    <property type="entry name" value="6-PGluconate_DH-like_C_sf"/>
</dbReference>
<dbReference type="InterPro" id="IPR036291">
    <property type="entry name" value="NAD(P)-bd_dom_sf"/>
</dbReference>
<dbReference type="Pfam" id="PF00984">
    <property type="entry name" value="UDPG_MGDP_dh"/>
    <property type="match status" value="1"/>
</dbReference>
<dbReference type="PIRSF" id="PIRSF500134">
    <property type="entry name" value="UDPglc_DH_bac"/>
    <property type="match status" value="1"/>
</dbReference>
<evidence type="ECO:0000256" key="2">
    <source>
        <dbReference type="ARBA" id="ARBA00006601"/>
    </source>
</evidence>
<dbReference type="Gene3D" id="1.20.5.100">
    <property type="entry name" value="Cytochrome c1, transmembrane anchor, C-terminal"/>
    <property type="match status" value="1"/>
</dbReference>
<dbReference type="InterPro" id="IPR017476">
    <property type="entry name" value="UDP-Glc/GDP-Man"/>
</dbReference>
<dbReference type="InterPro" id="IPR014026">
    <property type="entry name" value="UDP-Glc/GDP-Man_DH_dimer"/>
</dbReference>
<dbReference type="InterPro" id="IPR014027">
    <property type="entry name" value="UDP-Glc/GDP-Man_DH_C"/>
</dbReference>
<dbReference type="GO" id="GO:0051287">
    <property type="term" value="F:NAD binding"/>
    <property type="evidence" value="ECO:0007669"/>
    <property type="project" value="InterPro"/>
</dbReference>
<dbReference type="InterPro" id="IPR001732">
    <property type="entry name" value="UDP-Glc/GDP-Man_DH_N"/>
</dbReference>
<accession>A0A3B1E6R2</accession>
<dbReference type="SUPFAM" id="SSF51735">
    <property type="entry name" value="NAD(P)-binding Rossmann-fold domains"/>
    <property type="match status" value="1"/>
</dbReference>
<feature type="domain" description="UDP-glucose/GDP-mannose dehydrogenase C-terminal" evidence="7">
    <location>
        <begin position="325"/>
        <end position="427"/>
    </location>
</feature>
<keyword evidence="5" id="KW-0520">NAD</keyword>
<dbReference type="GO" id="GO:0003979">
    <property type="term" value="F:UDP-glucose 6-dehydrogenase activity"/>
    <property type="evidence" value="ECO:0007669"/>
    <property type="project" value="UniProtKB-EC"/>
</dbReference>
<dbReference type="SUPFAM" id="SSF52413">
    <property type="entry name" value="UDP-glucose/GDP-mannose dehydrogenase C-terminal domain"/>
    <property type="match status" value="1"/>
</dbReference>
<evidence type="ECO:0000256" key="3">
    <source>
        <dbReference type="ARBA" id="ARBA00012954"/>
    </source>
</evidence>
<organism evidence="8">
    <name type="scientific">hydrothermal vent metagenome</name>
    <dbReference type="NCBI Taxonomy" id="652676"/>
    <lineage>
        <taxon>unclassified sequences</taxon>
        <taxon>metagenomes</taxon>
        <taxon>ecological metagenomes</taxon>
    </lineage>
</organism>
<dbReference type="UniPathway" id="UPA00038">
    <property type="reaction ID" value="UER00491"/>
</dbReference>
<keyword evidence="4 8" id="KW-0560">Oxidoreductase</keyword>
<comment type="pathway">
    <text evidence="1">Nucleotide-sugar biosynthesis; UDP-alpha-D-glucuronate biosynthesis; UDP-alpha-D-glucuronate from UDP-alpha-D-glucose: step 1/1.</text>
</comment>
<evidence type="ECO:0000256" key="5">
    <source>
        <dbReference type="ARBA" id="ARBA00023027"/>
    </source>
</evidence>
<dbReference type="InterPro" id="IPR036220">
    <property type="entry name" value="UDP-Glc/GDP-Man_DH_C_sf"/>
</dbReference>
<sequence>MRMTMVGTGYVGLVTGVCFSNTGVEVICLDIDEPKITKLREGICPIYEPGLTELMERNAEAGRLRYTTDKAEAYRDADMIFVCVGTPTGADGQTNLSYINAAADDIADAIKTLGPDQKPKVVVMKSTVPVGTTLAVKARIRERVGPGIPFAVADNPEFLKEGDAISDFNKPDRVVVGVDEEWVGELFRDIYDPFVRNGHPIFIMDILSSEMVKYASNNFLATKISFINEMANLCERYGANINRVREGMCADTRIGHQFLYPGLGYGGSCFPKDTTACIMMGENAGLDMMLSRAVHEVNQKQRDRFFDKILEYFADRGGLSGKRLAFWGLAFKPRTDDIREAPALTLARKAIDHGVECVGFDPVAADNARAEFGDSLEIAESIYAAAEGADGVVISTDWDEFKSPDFGRLAEVMRGRVLFDGRNLYRRPDMATLGFDYISVGRSPVSGTPGE</sequence>
<gene>
    <name evidence="8" type="ORF">MNBD_PLANCTO03-642</name>
</gene>
<dbReference type="PANTHER" id="PTHR43750:SF3">
    <property type="entry name" value="UDP-GLUCOSE 6-DEHYDROGENASE TUAD"/>
    <property type="match status" value="1"/>
</dbReference>
<dbReference type="Pfam" id="PF03720">
    <property type="entry name" value="UDPG_MGDP_dh_C"/>
    <property type="match status" value="1"/>
</dbReference>
<dbReference type="AlphaFoldDB" id="A0A3B1E6R2"/>
<dbReference type="PANTHER" id="PTHR43750">
    <property type="entry name" value="UDP-GLUCOSE 6-DEHYDROGENASE TUAD"/>
    <property type="match status" value="1"/>
</dbReference>
<evidence type="ECO:0000259" key="7">
    <source>
        <dbReference type="SMART" id="SM00984"/>
    </source>
</evidence>
<evidence type="ECO:0000256" key="6">
    <source>
        <dbReference type="ARBA" id="ARBA00047473"/>
    </source>
</evidence>
<dbReference type="NCBIfam" id="TIGR03026">
    <property type="entry name" value="NDP-sugDHase"/>
    <property type="match status" value="1"/>
</dbReference>
<comment type="similarity">
    <text evidence="2">Belongs to the UDP-glucose/GDP-mannose dehydrogenase family.</text>
</comment>
<reference evidence="8" key="1">
    <citation type="submission" date="2018-06" db="EMBL/GenBank/DDBJ databases">
        <authorList>
            <person name="Zhirakovskaya E."/>
        </authorList>
    </citation>
    <scope>NUCLEOTIDE SEQUENCE</scope>
</reference>
<dbReference type="GO" id="GO:0006065">
    <property type="term" value="P:UDP-glucuronate biosynthetic process"/>
    <property type="evidence" value="ECO:0007669"/>
    <property type="project" value="UniProtKB-UniPathway"/>
</dbReference>
<evidence type="ECO:0000256" key="4">
    <source>
        <dbReference type="ARBA" id="ARBA00023002"/>
    </source>
</evidence>
<dbReference type="PIRSF" id="PIRSF000124">
    <property type="entry name" value="UDPglc_GDPman_dh"/>
    <property type="match status" value="1"/>
</dbReference>
<dbReference type="SUPFAM" id="SSF48179">
    <property type="entry name" value="6-phosphogluconate dehydrogenase C-terminal domain-like"/>
    <property type="match status" value="1"/>
</dbReference>
<dbReference type="SMART" id="SM00984">
    <property type="entry name" value="UDPG_MGDP_dh_C"/>
    <property type="match status" value="1"/>
</dbReference>
<dbReference type="EMBL" id="UOGK01000652">
    <property type="protein sequence ID" value="VAX42165.1"/>
    <property type="molecule type" value="Genomic_DNA"/>
</dbReference>
<evidence type="ECO:0000256" key="1">
    <source>
        <dbReference type="ARBA" id="ARBA00004701"/>
    </source>
</evidence>
<dbReference type="GO" id="GO:0000271">
    <property type="term" value="P:polysaccharide biosynthetic process"/>
    <property type="evidence" value="ECO:0007669"/>
    <property type="project" value="InterPro"/>
</dbReference>
<protein>
    <recommendedName>
        <fullName evidence="3">UDP-glucose 6-dehydrogenase</fullName>
        <ecNumber evidence="3">1.1.1.22</ecNumber>
    </recommendedName>
</protein>